<dbReference type="EMBL" id="VMRY01000056">
    <property type="protein sequence ID" value="TVT53462.1"/>
    <property type="molecule type" value="Genomic_DNA"/>
</dbReference>
<feature type="transmembrane region" description="Helical" evidence="1">
    <location>
        <begin position="21"/>
        <end position="42"/>
    </location>
</feature>
<sequence>MKQQSNIQLLKNAYAQRGVTLIELVVSIVILSVATAGIMMVMTQTTLSSADPMIREQATAIAQSYMEEILTQPLVDPVDAEVNGPESGETRSTYDDVWDYNGLNNSAGAIDQNGIAVNGLTGYNITVAVSNATLGPGAGSPAARIVVTVTYDGMAGINIPVTAYRLN</sequence>
<protein>
    <submittedName>
        <fullName evidence="2">Prepilin-type N-terminal cleavage/methylation domain-containing protein</fullName>
    </submittedName>
</protein>
<accession>A0A558CXH7</accession>
<proteinExistence type="predicted"/>
<reference evidence="2 3" key="1">
    <citation type="submission" date="2019-07" db="EMBL/GenBank/DDBJ databases">
        <title>The pathways for chlorine oxyanion respiration interact through the shared metabolite chlorate.</title>
        <authorList>
            <person name="Barnum T.P."/>
            <person name="Cheng Y."/>
            <person name="Hill K.A."/>
            <person name="Lucas L.N."/>
            <person name="Carlson H.K."/>
            <person name="Coates J.D."/>
        </authorList>
    </citation>
    <scope>NUCLEOTIDE SEQUENCE [LARGE SCALE GENOMIC DNA]</scope>
    <source>
        <strain evidence="2">BK-3</strain>
    </source>
</reference>
<keyword evidence="1" id="KW-1133">Transmembrane helix</keyword>
<dbReference type="InterPro" id="IPR012902">
    <property type="entry name" value="N_methyl_site"/>
</dbReference>
<comment type="caution">
    <text evidence="2">The sequence shown here is derived from an EMBL/GenBank/DDBJ whole genome shotgun (WGS) entry which is preliminary data.</text>
</comment>
<evidence type="ECO:0000256" key="1">
    <source>
        <dbReference type="SAM" id="Phobius"/>
    </source>
</evidence>
<keyword evidence="1" id="KW-0472">Membrane</keyword>
<gene>
    <name evidence="2" type="ORF">FHK82_11930</name>
</gene>
<dbReference type="AlphaFoldDB" id="A0A558CXH7"/>
<organism evidence="2 3">
    <name type="scientific">Sedimenticola thiotaurini</name>
    <dbReference type="NCBI Taxonomy" id="1543721"/>
    <lineage>
        <taxon>Bacteria</taxon>
        <taxon>Pseudomonadati</taxon>
        <taxon>Pseudomonadota</taxon>
        <taxon>Gammaproteobacteria</taxon>
        <taxon>Chromatiales</taxon>
        <taxon>Sedimenticolaceae</taxon>
        <taxon>Sedimenticola</taxon>
    </lineage>
</organism>
<evidence type="ECO:0000313" key="2">
    <source>
        <dbReference type="EMBL" id="TVT53462.1"/>
    </source>
</evidence>
<evidence type="ECO:0000313" key="3">
    <source>
        <dbReference type="Proteomes" id="UP000317355"/>
    </source>
</evidence>
<dbReference type="NCBIfam" id="TIGR02532">
    <property type="entry name" value="IV_pilin_GFxxxE"/>
    <property type="match status" value="1"/>
</dbReference>
<keyword evidence="1" id="KW-0812">Transmembrane</keyword>
<dbReference type="Proteomes" id="UP000317355">
    <property type="component" value="Unassembled WGS sequence"/>
</dbReference>
<dbReference type="Pfam" id="PF07963">
    <property type="entry name" value="N_methyl"/>
    <property type="match status" value="1"/>
</dbReference>
<dbReference type="PROSITE" id="PS00409">
    <property type="entry name" value="PROKAR_NTER_METHYL"/>
    <property type="match status" value="1"/>
</dbReference>
<name>A0A558CXH7_9GAMM</name>